<dbReference type="Proteomes" id="UP001159363">
    <property type="component" value="Chromosome 1"/>
</dbReference>
<evidence type="ECO:0000313" key="1">
    <source>
        <dbReference type="EMBL" id="KAJ8895638.1"/>
    </source>
</evidence>
<protein>
    <submittedName>
        <fullName evidence="1">Uncharacterized protein</fullName>
    </submittedName>
</protein>
<organism evidence="1 2">
    <name type="scientific">Dryococelus australis</name>
    <dbReference type="NCBI Taxonomy" id="614101"/>
    <lineage>
        <taxon>Eukaryota</taxon>
        <taxon>Metazoa</taxon>
        <taxon>Ecdysozoa</taxon>
        <taxon>Arthropoda</taxon>
        <taxon>Hexapoda</taxon>
        <taxon>Insecta</taxon>
        <taxon>Pterygota</taxon>
        <taxon>Neoptera</taxon>
        <taxon>Polyneoptera</taxon>
        <taxon>Phasmatodea</taxon>
        <taxon>Verophasmatodea</taxon>
        <taxon>Anareolatae</taxon>
        <taxon>Phasmatidae</taxon>
        <taxon>Eurycanthinae</taxon>
        <taxon>Dryococelus</taxon>
    </lineage>
</organism>
<gene>
    <name evidence="1" type="ORF">PR048_000974</name>
</gene>
<evidence type="ECO:0000313" key="2">
    <source>
        <dbReference type="Proteomes" id="UP001159363"/>
    </source>
</evidence>
<name>A0ABQ9IG31_9NEOP</name>
<accession>A0ABQ9IG31</accession>
<reference evidence="1 2" key="1">
    <citation type="submission" date="2023-02" db="EMBL/GenBank/DDBJ databases">
        <title>LHISI_Scaffold_Assembly.</title>
        <authorList>
            <person name="Stuart O.P."/>
            <person name="Cleave R."/>
            <person name="Magrath M.J.L."/>
            <person name="Mikheyev A.S."/>
        </authorList>
    </citation>
    <scope>NUCLEOTIDE SEQUENCE [LARGE SCALE GENOMIC DNA]</scope>
    <source>
        <strain evidence="1">Daus_M_001</strain>
        <tissue evidence="1">Leg muscle</tissue>
    </source>
</reference>
<comment type="caution">
    <text evidence="1">The sequence shown here is derived from an EMBL/GenBank/DDBJ whole genome shotgun (WGS) entry which is preliminary data.</text>
</comment>
<sequence>MGRARKTCCMALAITGLDFYLWGHLKSVVYPELVPDVQTLEKHVHVACDAIRVQAGMFVRVRQSMM</sequence>
<dbReference type="EMBL" id="JARBHB010000001">
    <property type="protein sequence ID" value="KAJ8895638.1"/>
    <property type="molecule type" value="Genomic_DNA"/>
</dbReference>
<proteinExistence type="predicted"/>
<keyword evidence="2" id="KW-1185">Reference proteome</keyword>